<keyword evidence="6" id="KW-0406">Ion transport</keyword>
<feature type="transmembrane region" description="Helical" evidence="8">
    <location>
        <begin position="363"/>
        <end position="381"/>
    </location>
</feature>
<keyword evidence="7 8" id="KW-0472">Membrane</keyword>
<feature type="transmembrane region" description="Helical" evidence="8">
    <location>
        <begin position="152"/>
        <end position="172"/>
    </location>
</feature>
<evidence type="ECO:0000256" key="6">
    <source>
        <dbReference type="ARBA" id="ARBA00023065"/>
    </source>
</evidence>
<name>A0A9X1X2J6_9SPHI</name>
<keyword evidence="2" id="KW-0813">Transport</keyword>
<evidence type="ECO:0000256" key="5">
    <source>
        <dbReference type="ARBA" id="ARBA00022989"/>
    </source>
</evidence>
<protein>
    <submittedName>
        <fullName evidence="10">Cation:proton antiporter</fullName>
    </submittedName>
</protein>
<feature type="transmembrane region" description="Helical" evidence="8">
    <location>
        <begin position="219"/>
        <end position="238"/>
    </location>
</feature>
<accession>A0A9X1X2J6</accession>
<evidence type="ECO:0000256" key="8">
    <source>
        <dbReference type="SAM" id="Phobius"/>
    </source>
</evidence>
<dbReference type="GO" id="GO:1902600">
    <property type="term" value="P:proton transmembrane transport"/>
    <property type="evidence" value="ECO:0007669"/>
    <property type="project" value="InterPro"/>
</dbReference>
<evidence type="ECO:0000313" key="10">
    <source>
        <dbReference type="EMBL" id="MCJ8209150.1"/>
    </source>
</evidence>
<evidence type="ECO:0000256" key="1">
    <source>
        <dbReference type="ARBA" id="ARBA00004141"/>
    </source>
</evidence>
<evidence type="ECO:0000256" key="2">
    <source>
        <dbReference type="ARBA" id="ARBA00022448"/>
    </source>
</evidence>
<feature type="transmembrane region" description="Helical" evidence="8">
    <location>
        <begin position="244"/>
        <end position="262"/>
    </location>
</feature>
<feature type="transmembrane region" description="Helical" evidence="8">
    <location>
        <begin position="92"/>
        <end position="115"/>
    </location>
</feature>
<feature type="transmembrane region" description="Helical" evidence="8">
    <location>
        <begin position="300"/>
        <end position="322"/>
    </location>
</feature>
<reference evidence="10" key="1">
    <citation type="submission" date="2022-04" db="EMBL/GenBank/DDBJ databases">
        <title>Mucilaginibacter sp. RS28 isolated from freshwater.</title>
        <authorList>
            <person name="Ko S.-R."/>
        </authorList>
    </citation>
    <scope>NUCLEOTIDE SEQUENCE</scope>
    <source>
        <strain evidence="10">RS28</strain>
    </source>
</reference>
<feature type="transmembrane region" description="Helical" evidence="8">
    <location>
        <begin position="274"/>
        <end position="294"/>
    </location>
</feature>
<dbReference type="PANTHER" id="PTHR43562">
    <property type="entry name" value="NAPA-TYPE SODIUM/HYDROGEN ANTIPORTER"/>
    <property type="match status" value="1"/>
</dbReference>
<dbReference type="Pfam" id="PF00999">
    <property type="entry name" value="Na_H_Exchanger"/>
    <property type="match status" value="1"/>
</dbReference>
<keyword evidence="4 8" id="KW-0812">Transmembrane</keyword>
<dbReference type="GO" id="GO:0015297">
    <property type="term" value="F:antiporter activity"/>
    <property type="evidence" value="ECO:0007669"/>
    <property type="project" value="UniProtKB-KW"/>
</dbReference>
<keyword evidence="3" id="KW-0050">Antiport</keyword>
<dbReference type="InterPro" id="IPR038770">
    <property type="entry name" value="Na+/solute_symporter_sf"/>
</dbReference>
<dbReference type="PANTHER" id="PTHR43562:SF4">
    <property type="entry name" value="NA(+)_H(+) ANTIPORTER NHAS5"/>
    <property type="match status" value="1"/>
</dbReference>
<comment type="subcellular location">
    <subcellularLocation>
        <location evidence="1">Membrane</location>
        <topology evidence="1">Multi-pass membrane protein</topology>
    </subcellularLocation>
</comment>
<gene>
    <name evidence="10" type="ORF">MUY27_05485</name>
</gene>
<feature type="transmembrane region" description="Helical" evidence="8">
    <location>
        <begin position="184"/>
        <end position="207"/>
    </location>
</feature>
<comment type="caution">
    <text evidence="10">The sequence shown here is derived from an EMBL/GenBank/DDBJ whole genome shotgun (WGS) entry which is preliminary data.</text>
</comment>
<proteinExistence type="predicted"/>
<keyword evidence="11" id="KW-1185">Reference proteome</keyword>
<organism evidence="10 11">
    <name type="scientific">Mucilaginibacter straminoryzae</name>
    <dbReference type="NCBI Taxonomy" id="2932774"/>
    <lineage>
        <taxon>Bacteria</taxon>
        <taxon>Pseudomonadati</taxon>
        <taxon>Bacteroidota</taxon>
        <taxon>Sphingobacteriia</taxon>
        <taxon>Sphingobacteriales</taxon>
        <taxon>Sphingobacteriaceae</taxon>
        <taxon>Mucilaginibacter</taxon>
    </lineage>
</organism>
<keyword evidence="5 8" id="KW-1133">Transmembrane helix</keyword>
<dbReference type="Proteomes" id="UP001139450">
    <property type="component" value="Unassembled WGS sequence"/>
</dbReference>
<sequence length="398" mass="42618">MAALQLPLSNPVAIFLLVLLIILIAPRLVRMLGLPDIVGFILSGIAIGPYGLNLLQKNAAIDLLATIGLLYIMFIAGLQLNLKEFQQKKNRGLFFGVMTFAIPIALGFPVCYYLLHLPLLATILTTSMFATHTLVAYPIVSKYQVTGNEAVSVAVSGTILTDTAVLVIFSAILAAQHGQFNLPFILRLVISAAVFGLIMFLVIPKLAAYFFKKFAGEDGMQYIFVLSIVFAAALLSQLAGLEPIIGAFVAGLTLNRFVPAIATAMERVQFTGTVLFIPFFLISVGMLVDLRILFKGPAALFAAASLTITALLGKWLAAWITQKTFAYTPLQRRLLFGLSSSHAAATMAIILVGYKAGIVDENVLNGTILLIVVTCMVASFATENAAKKLTAAATVKTA</sequence>
<dbReference type="AlphaFoldDB" id="A0A9X1X2J6"/>
<evidence type="ECO:0000256" key="3">
    <source>
        <dbReference type="ARBA" id="ARBA00022449"/>
    </source>
</evidence>
<dbReference type="Gene3D" id="1.20.1530.20">
    <property type="match status" value="1"/>
</dbReference>
<dbReference type="RefSeq" id="WP_245128981.1">
    <property type="nucleotide sequence ID" value="NZ_JALJEJ010000002.1"/>
</dbReference>
<dbReference type="EMBL" id="JALJEJ010000002">
    <property type="protein sequence ID" value="MCJ8209150.1"/>
    <property type="molecule type" value="Genomic_DNA"/>
</dbReference>
<feature type="transmembrane region" description="Helical" evidence="8">
    <location>
        <begin position="58"/>
        <end position="80"/>
    </location>
</feature>
<evidence type="ECO:0000259" key="9">
    <source>
        <dbReference type="Pfam" id="PF00999"/>
    </source>
</evidence>
<feature type="transmembrane region" description="Helical" evidence="8">
    <location>
        <begin position="6"/>
        <end position="25"/>
    </location>
</feature>
<evidence type="ECO:0000313" key="11">
    <source>
        <dbReference type="Proteomes" id="UP001139450"/>
    </source>
</evidence>
<feature type="domain" description="Cation/H+ exchanger transmembrane" evidence="9">
    <location>
        <begin position="20"/>
        <end position="382"/>
    </location>
</feature>
<dbReference type="GO" id="GO:0016020">
    <property type="term" value="C:membrane"/>
    <property type="evidence" value="ECO:0007669"/>
    <property type="project" value="UniProtKB-SubCell"/>
</dbReference>
<feature type="transmembrane region" description="Helical" evidence="8">
    <location>
        <begin position="334"/>
        <end position="357"/>
    </location>
</feature>
<evidence type="ECO:0000256" key="7">
    <source>
        <dbReference type="ARBA" id="ARBA00023136"/>
    </source>
</evidence>
<feature type="transmembrane region" description="Helical" evidence="8">
    <location>
        <begin position="121"/>
        <end position="140"/>
    </location>
</feature>
<evidence type="ECO:0000256" key="4">
    <source>
        <dbReference type="ARBA" id="ARBA00022692"/>
    </source>
</evidence>
<dbReference type="InterPro" id="IPR006153">
    <property type="entry name" value="Cation/H_exchanger_TM"/>
</dbReference>